<evidence type="ECO:0000259" key="7">
    <source>
        <dbReference type="PROSITE" id="PS52012"/>
    </source>
</evidence>
<evidence type="ECO:0000313" key="9">
    <source>
        <dbReference type="Proteomes" id="UP000007148"/>
    </source>
</evidence>
<evidence type="ECO:0000256" key="1">
    <source>
        <dbReference type="ARBA" id="ARBA00004613"/>
    </source>
</evidence>
<comment type="subcellular location">
    <subcellularLocation>
        <location evidence="1">Secreted</location>
    </subcellularLocation>
</comment>
<feature type="domain" description="CFEM" evidence="7">
    <location>
        <begin position="7"/>
        <end position="115"/>
    </location>
</feature>
<gene>
    <name evidence="8" type="ORF">PIIN_03793</name>
</gene>
<dbReference type="InParanoid" id="G4TET8"/>
<keyword evidence="4" id="KW-1015">Disulfide bond</keyword>
<reference evidence="8 9" key="1">
    <citation type="journal article" date="2011" name="PLoS Pathog.">
        <title>Endophytic Life Strategies Decoded by Genome and Transcriptome Analyses of the Mutualistic Root Symbiont Piriformospora indica.</title>
        <authorList>
            <person name="Zuccaro A."/>
            <person name="Lahrmann U."/>
            <person name="Guldener U."/>
            <person name="Langen G."/>
            <person name="Pfiffi S."/>
            <person name="Biedenkopf D."/>
            <person name="Wong P."/>
            <person name="Samans B."/>
            <person name="Grimm C."/>
            <person name="Basiewicz M."/>
            <person name="Murat C."/>
            <person name="Martin F."/>
            <person name="Kogel K.H."/>
        </authorList>
    </citation>
    <scope>NUCLEOTIDE SEQUENCE [LARGE SCALE GENOMIC DNA]</scope>
    <source>
        <strain evidence="8 9">DSM 11827</strain>
    </source>
</reference>
<proteinExistence type="predicted"/>
<dbReference type="OrthoDB" id="3250507at2759"/>
<evidence type="ECO:0000256" key="6">
    <source>
        <dbReference type="SAM" id="SignalP"/>
    </source>
</evidence>
<keyword evidence="5" id="KW-0472">Membrane</keyword>
<dbReference type="EMBL" id="CAFZ01000065">
    <property type="protein sequence ID" value="CCA69854.1"/>
    <property type="molecule type" value="Genomic_DNA"/>
</dbReference>
<keyword evidence="2" id="KW-0964">Secreted</keyword>
<keyword evidence="9" id="KW-1185">Reference proteome</keyword>
<protein>
    <recommendedName>
        <fullName evidence="7">CFEM domain-containing protein</fullName>
    </recommendedName>
</protein>
<comment type="caution">
    <text evidence="8">The sequence shown here is derived from an EMBL/GenBank/DDBJ whole genome shotgun (WGS) entry which is preliminary data.</text>
</comment>
<keyword evidence="5" id="KW-0812">Transmembrane</keyword>
<evidence type="ECO:0000256" key="5">
    <source>
        <dbReference type="SAM" id="Phobius"/>
    </source>
</evidence>
<feature type="transmembrane region" description="Helical" evidence="5">
    <location>
        <begin position="125"/>
        <end position="147"/>
    </location>
</feature>
<dbReference type="PROSITE" id="PS52012">
    <property type="entry name" value="CFEM"/>
    <property type="match status" value="1"/>
</dbReference>
<dbReference type="AlphaFoldDB" id="G4TET8"/>
<feature type="chain" id="PRO_5003468441" description="CFEM domain-containing protein" evidence="6">
    <location>
        <begin position="22"/>
        <end position="339"/>
    </location>
</feature>
<evidence type="ECO:0000256" key="3">
    <source>
        <dbReference type="ARBA" id="ARBA00022729"/>
    </source>
</evidence>
<name>G4TET8_SERID</name>
<dbReference type="Pfam" id="PF05730">
    <property type="entry name" value="CFEM"/>
    <property type="match status" value="1"/>
</dbReference>
<accession>G4TET8</accession>
<sequence>MCIFWWGIGLVTAMANVLIAAQSIPTSTLGSIPQCVLTCASNALIGTQCTSIIDPCICTSDAFLMATISCMRSHCTIHDQLIAENLQSALCTTSTTATSTEAPSSSTAQTTAATVAPRNEYNTSAIIGGAIGGAAALGILIVAIVAFRMREKANSGQHLSGIGHEPGPVPGFVPAAYSTQNRTRLSHDLLSDTQTRDWTMPPPPFDGHQVGGESVPVLTAARPNEMGAGTNNVSQQVVNDIIGQYAEANRDLISPSLESKLRAARYLPTDDPSEASEAEWQTQHGVGALELKRLKEAYNRYPSCSCPKFCLTPFRSKVSSDNEKAAFAAGQTLDSSRPS</sequence>
<evidence type="ECO:0000256" key="4">
    <source>
        <dbReference type="ARBA" id="ARBA00023157"/>
    </source>
</evidence>
<evidence type="ECO:0000256" key="2">
    <source>
        <dbReference type="ARBA" id="ARBA00022525"/>
    </source>
</evidence>
<evidence type="ECO:0000313" key="8">
    <source>
        <dbReference type="EMBL" id="CCA69854.1"/>
    </source>
</evidence>
<keyword evidence="5" id="KW-1133">Transmembrane helix</keyword>
<dbReference type="Proteomes" id="UP000007148">
    <property type="component" value="Unassembled WGS sequence"/>
</dbReference>
<organism evidence="8 9">
    <name type="scientific">Serendipita indica (strain DSM 11827)</name>
    <name type="common">Root endophyte fungus</name>
    <name type="synonym">Piriformospora indica</name>
    <dbReference type="NCBI Taxonomy" id="1109443"/>
    <lineage>
        <taxon>Eukaryota</taxon>
        <taxon>Fungi</taxon>
        <taxon>Dikarya</taxon>
        <taxon>Basidiomycota</taxon>
        <taxon>Agaricomycotina</taxon>
        <taxon>Agaricomycetes</taxon>
        <taxon>Sebacinales</taxon>
        <taxon>Serendipitaceae</taxon>
        <taxon>Serendipita</taxon>
    </lineage>
</organism>
<dbReference type="InterPro" id="IPR008427">
    <property type="entry name" value="Extracellular_membr_CFEM_dom"/>
</dbReference>
<dbReference type="HOGENOM" id="CLU_819184_0_0_1"/>
<dbReference type="GO" id="GO:0005576">
    <property type="term" value="C:extracellular region"/>
    <property type="evidence" value="ECO:0007669"/>
    <property type="project" value="UniProtKB-SubCell"/>
</dbReference>
<feature type="signal peptide" evidence="6">
    <location>
        <begin position="1"/>
        <end position="21"/>
    </location>
</feature>
<keyword evidence="3 6" id="KW-0732">Signal</keyword>